<evidence type="ECO:0000313" key="3">
    <source>
        <dbReference type="Proteomes" id="UP000092600"/>
    </source>
</evidence>
<sequence length="72" mass="8419">MFCHLYFFLKLCLLNSQALDEVRKIKPARTLFTGMMHLMDHDKVNEYLAKLMETEGLDVQLSYDGLRVPVNL</sequence>
<proteinExistence type="predicted"/>
<accession>A0A199VZE9</accession>
<evidence type="ECO:0000256" key="1">
    <source>
        <dbReference type="SAM" id="SignalP"/>
    </source>
</evidence>
<dbReference type="EMBL" id="LSRQ01000511">
    <property type="protein sequence ID" value="OAY82358.1"/>
    <property type="molecule type" value="Genomic_DNA"/>
</dbReference>
<protein>
    <submittedName>
        <fullName evidence="2">Uncharacterized protein</fullName>
    </submittedName>
</protein>
<name>A0A199VZE9_ANACO</name>
<reference evidence="2 3" key="1">
    <citation type="journal article" date="2016" name="DNA Res.">
        <title>The draft genome of MD-2 pineapple using hybrid error correction of long reads.</title>
        <authorList>
            <person name="Redwan R.M."/>
            <person name="Saidin A."/>
            <person name="Kumar S.V."/>
        </authorList>
    </citation>
    <scope>NUCLEOTIDE SEQUENCE [LARGE SCALE GENOMIC DNA]</scope>
    <source>
        <strain evidence="3">cv. MD2</strain>
        <tissue evidence="2">Leaf</tissue>
    </source>
</reference>
<dbReference type="Gene3D" id="3.60.15.10">
    <property type="entry name" value="Ribonuclease Z/Hydroxyacylglutathione hydrolase-like"/>
    <property type="match status" value="1"/>
</dbReference>
<feature type="chain" id="PRO_5008286210" evidence="1">
    <location>
        <begin position="19"/>
        <end position="72"/>
    </location>
</feature>
<feature type="signal peptide" evidence="1">
    <location>
        <begin position="1"/>
        <end position="18"/>
    </location>
</feature>
<dbReference type="PANTHER" id="PTHR42663">
    <property type="entry name" value="HYDROLASE C777.06C-RELATED-RELATED"/>
    <property type="match status" value="1"/>
</dbReference>
<keyword evidence="1" id="KW-0732">Signal</keyword>
<dbReference type="Proteomes" id="UP000092600">
    <property type="component" value="Unassembled WGS sequence"/>
</dbReference>
<comment type="caution">
    <text evidence="2">The sequence shown here is derived from an EMBL/GenBank/DDBJ whole genome shotgun (WGS) entry which is preliminary data.</text>
</comment>
<gene>
    <name evidence="2" type="ORF">ACMD2_14782</name>
</gene>
<organism evidence="2 3">
    <name type="scientific">Ananas comosus</name>
    <name type="common">Pineapple</name>
    <name type="synonym">Ananas ananas</name>
    <dbReference type="NCBI Taxonomy" id="4615"/>
    <lineage>
        <taxon>Eukaryota</taxon>
        <taxon>Viridiplantae</taxon>
        <taxon>Streptophyta</taxon>
        <taxon>Embryophyta</taxon>
        <taxon>Tracheophyta</taxon>
        <taxon>Spermatophyta</taxon>
        <taxon>Magnoliopsida</taxon>
        <taxon>Liliopsida</taxon>
        <taxon>Poales</taxon>
        <taxon>Bromeliaceae</taxon>
        <taxon>Bromelioideae</taxon>
        <taxon>Ananas</taxon>
    </lineage>
</organism>
<dbReference type="InterPro" id="IPR036866">
    <property type="entry name" value="RibonucZ/Hydroxyglut_hydro"/>
</dbReference>
<dbReference type="AlphaFoldDB" id="A0A199VZE9"/>
<dbReference type="STRING" id="4615.A0A199VZE9"/>
<dbReference type="PANTHER" id="PTHR42663:SF3">
    <property type="entry name" value="OS09G0363800 PROTEIN"/>
    <property type="match status" value="1"/>
</dbReference>
<evidence type="ECO:0000313" key="2">
    <source>
        <dbReference type="EMBL" id="OAY82358.1"/>
    </source>
</evidence>